<gene>
    <name evidence="1" type="ORF">AYBTSS11_LOCUS2917</name>
</gene>
<dbReference type="Gramene" id="rna-AYBTSS11_LOCUS2917">
    <property type="protein sequence ID" value="CAJ1891581.1"/>
    <property type="gene ID" value="gene-AYBTSS11_LOCUS2917"/>
</dbReference>
<evidence type="ECO:0000313" key="1">
    <source>
        <dbReference type="EMBL" id="CAJ1891581.1"/>
    </source>
</evidence>
<dbReference type="Proteomes" id="UP001189624">
    <property type="component" value="Chromosome 1"/>
</dbReference>
<dbReference type="EMBL" id="OY731398">
    <property type="protein sequence ID" value="CAJ1891581.1"/>
    <property type="molecule type" value="Genomic_DNA"/>
</dbReference>
<organism evidence="1 2">
    <name type="scientific">Sphenostylis stenocarpa</name>
    <dbReference type="NCBI Taxonomy" id="92480"/>
    <lineage>
        <taxon>Eukaryota</taxon>
        <taxon>Viridiplantae</taxon>
        <taxon>Streptophyta</taxon>
        <taxon>Embryophyta</taxon>
        <taxon>Tracheophyta</taxon>
        <taxon>Spermatophyta</taxon>
        <taxon>Magnoliopsida</taxon>
        <taxon>eudicotyledons</taxon>
        <taxon>Gunneridae</taxon>
        <taxon>Pentapetalae</taxon>
        <taxon>rosids</taxon>
        <taxon>fabids</taxon>
        <taxon>Fabales</taxon>
        <taxon>Fabaceae</taxon>
        <taxon>Papilionoideae</taxon>
        <taxon>50 kb inversion clade</taxon>
        <taxon>NPAAA clade</taxon>
        <taxon>indigoferoid/millettioid clade</taxon>
        <taxon>Phaseoleae</taxon>
        <taxon>Sphenostylis</taxon>
    </lineage>
</organism>
<name>A0AA86RX77_9FABA</name>
<reference evidence="1" key="1">
    <citation type="submission" date="2023-10" db="EMBL/GenBank/DDBJ databases">
        <authorList>
            <person name="Domelevo Entfellner J.-B."/>
        </authorList>
    </citation>
    <scope>NUCLEOTIDE SEQUENCE</scope>
</reference>
<sequence length="50" mass="5741">MVWKKEKLIKGSESLENVCGSRLANQSSRKESLRKSKWVCFKANRISLVS</sequence>
<accession>A0AA86RX77</accession>
<protein>
    <submittedName>
        <fullName evidence="1">Uncharacterized protein</fullName>
    </submittedName>
</protein>
<proteinExistence type="predicted"/>
<evidence type="ECO:0000313" key="2">
    <source>
        <dbReference type="Proteomes" id="UP001189624"/>
    </source>
</evidence>
<dbReference type="AlphaFoldDB" id="A0AA86RX77"/>
<keyword evidence="2" id="KW-1185">Reference proteome</keyword>